<dbReference type="InterPro" id="IPR052909">
    <property type="entry name" value="Transposase_6_like"/>
</dbReference>
<evidence type="ECO:0000313" key="4">
    <source>
        <dbReference type="Proteomes" id="UP000318416"/>
    </source>
</evidence>
<feature type="domain" description="Insertion element IS402-like" evidence="2">
    <location>
        <begin position="1"/>
        <end position="44"/>
    </location>
</feature>
<proteinExistence type="predicted"/>
<dbReference type="InterPro" id="IPR025161">
    <property type="entry name" value="IS402-like_dom"/>
</dbReference>
<organism evidence="3 4">
    <name type="scientific">Kitasatospora atroaurantiaca</name>
    <dbReference type="NCBI Taxonomy" id="285545"/>
    <lineage>
        <taxon>Bacteria</taxon>
        <taxon>Bacillati</taxon>
        <taxon>Actinomycetota</taxon>
        <taxon>Actinomycetes</taxon>
        <taxon>Kitasatosporales</taxon>
        <taxon>Streptomycetaceae</taxon>
        <taxon>Kitasatospora</taxon>
    </lineage>
</organism>
<dbReference type="GO" id="GO:0006313">
    <property type="term" value="P:DNA transposition"/>
    <property type="evidence" value="ECO:0007669"/>
    <property type="project" value="InterPro"/>
</dbReference>
<dbReference type="EMBL" id="VIVR01000001">
    <property type="protein sequence ID" value="TWE21814.1"/>
    <property type="molecule type" value="Genomic_DNA"/>
</dbReference>
<dbReference type="AlphaFoldDB" id="A0A561F1S6"/>
<dbReference type="GO" id="GO:0004803">
    <property type="term" value="F:transposase activity"/>
    <property type="evidence" value="ECO:0007669"/>
    <property type="project" value="InterPro"/>
</dbReference>
<dbReference type="PANTHER" id="PTHR46637">
    <property type="entry name" value="TIS1421-TRANSPOSASE PROTEIN A"/>
    <property type="match status" value="1"/>
</dbReference>
<protein>
    <submittedName>
        <fullName evidence="3">DDE family transposase</fullName>
    </submittedName>
</protein>
<gene>
    <name evidence="3" type="ORF">FB465_7041</name>
</gene>
<dbReference type="PANTHER" id="PTHR46637:SF1">
    <property type="entry name" value="BLL5188 PROTEIN"/>
    <property type="match status" value="1"/>
</dbReference>
<dbReference type="GO" id="GO:0003677">
    <property type="term" value="F:DNA binding"/>
    <property type="evidence" value="ECO:0007669"/>
    <property type="project" value="InterPro"/>
</dbReference>
<reference evidence="3 4" key="1">
    <citation type="submission" date="2019-06" db="EMBL/GenBank/DDBJ databases">
        <title>Sequencing the genomes of 1000 actinobacteria strains.</title>
        <authorList>
            <person name="Klenk H.-P."/>
        </authorList>
    </citation>
    <scope>NUCLEOTIDE SEQUENCE [LARGE SCALE GENOMIC DNA]</scope>
    <source>
        <strain evidence="3 4">DSM 41649</strain>
    </source>
</reference>
<keyword evidence="4" id="KW-1185">Reference proteome</keyword>
<feature type="domain" description="Transposase IS4-like" evidence="1">
    <location>
        <begin position="64"/>
        <end position="175"/>
    </location>
</feature>
<evidence type="ECO:0000259" key="2">
    <source>
        <dbReference type="Pfam" id="PF13340"/>
    </source>
</evidence>
<dbReference type="NCBIfam" id="NF033580">
    <property type="entry name" value="transpos_IS5_3"/>
    <property type="match status" value="1"/>
</dbReference>
<sequence>MIDGIRWWIRTGAPWRDVPPRYGPWERVYDLFTRWQRNRTWKRILERLQARADANGLIIWEVNMDSTIARAHQHAAGARKGDLQQEPPGGVDVEPDDHALGRSRGGWTTKLHLAVEQAQKPLSLLVTAGQRHDSPQFRPVLEGIRVPRPGSGRPRTRPAAVRADRAYGSRANRAYFHGLCLVRADDDWYMGQLDSDGSVICWASYGPDLGEAIQGL</sequence>
<evidence type="ECO:0000259" key="1">
    <source>
        <dbReference type="Pfam" id="PF01609"/>
    </source>
</evidence>
<dbReference type="Proteomes" id="UP000318416">
    <property type="component" value="Unassembled WGS sequence"/>
</dbReference>
<evidence type="ECO:0000313" key="3">
    <source>
        <dbReference type="EMBL" id="TWE21814.1"/>
    </source>
</evidence>
<dbReference type="Pfam" id="PF01609">
    <property type="entry name" value="DDE_Tnp_1"/>
    <property type="match status" value="1"/>
</dbReference>
<dbReference type="Pfam" id="PF13340">
    <property type="entry name" value="DUF4096"/>
    <property type="match status" value="1"/>
</dbReference>
<comment type="caution">
    <text evidence="3">The sequence shown here is derived from an EMBL/GenBank/DDBJ whole genome shotgun (WGS) entry which is preliminary data.</text>
</comment>
<accession>A0A561F1S6</accession>
<dbReference type="InterPro" id="IPR002559">
    <property type="entry name" value="Transposase_11"/>
</dbReference>
<name>A0A561F1S6_9ACTN</name>